<reference evidence="2 3" key="1">
    <citation type="submission" date="2019-02" db="EMBL/GenBank/DDBJ databases">
        <title>Deep-cultivation of Planctomycetes and their phenomic and genomic characterization uncovers novel biology.</title>
        <authorList>
            <person name="Wiegand S."/>
            <person name="Jogler M."/>
            <person name="Boedeker C."/>
            <person name="Pinto D."/>
            <person name="Vollmers J."/>
            <person name="Rivas-Marin E."/>
            <person name="Kohn T."/>
            <person name="Peeters S.H."/>
            <person name="Heuer A."/>
            <person name="Rast P."/>
            <person name="Oberbeckmann S."/>
            <person name="Bunk B."/>
            <person name="Jeske O."/>
            <person name="Meyerdierks A."/>
            <person name="Storesund J.E."/>
            <person name="Kallscheuer N."/>
            <person name="Luecker S."/>
            <person name="Lage O.M."/>
            <person name="Pohl T."/>
            <person name="Merkel B.J."/>
            <person name="Hornburger P."/>
            <person name="Mueller R.-W."/>
            <person name="Bruemmer F."/>
            <person name="Labrenz M."/>
            <person name="Spormann A.M."/>
            <person name="Op Den Camp H."/>
            <person name="Overmann J."/>
            <person name="Amann R."/>
            <person name="Jetten M.S.M."/>
            <person name="Mascher T."/>
            <person name="Medema M.H."/>
            <person name="Devos D.P."/>
            <person name="Kaster A.-K."/>
            <person name="Ovreas L."/>
            <person name="Rohde M."/>
            <person name="Galperin M.Y."/>
            <person name="Jogler C."/>
        </authorList>
    </citation>
    <scope>NUCLEOTIDE SEQUENCE [LARGE SCALE GENOMIC DNA]</scope>
    <source>
        <strain evidence="2 3">Mal64</strain>
    </source>
</reference>
<evidence type="ECO:0000313" key="3">
    <source>
        <dbReference type="Proteomes" id="UP000315440"/>
    </source>
</evidence>
<dbReference type="OrthoDB" id="283968at2"/>
<keyword evidence="3" id="KW-1185">Reference proteome</keyword>
<feature type="domain" description="Hypervirulence associated protein TUDOR" evidence="1">
    <location>
        <begin position="8"/>
        <end position="69"/>
    </location>
</feature>
<evidence type="ECO:0000313" key="2">
    <source>
        <dbReference type="EMBL" id="TWT90452.1"/>
    </source>
</evidence>
<comment type="caution">
    <text evidence="2">The sequence shown here is derived from an EMBL/GenBank/DDBJ whole genome shotgun (WGS) entry which is preliminary data.</text>
</comment>
<name>A0A5C5ZSC6_9BACT</name>
<dbReference type="Pfam" id="PF11160">
    <property type="entry name" value="Hva1_TUDOR"/>
    <property type="match status" value="1"/>
</dbReference>
<organism evidence="2 3">
    <name type="scientific">Pseudobythopirellula maris</name>
    <dbReference type="NCBI Taxonomy" id="2527991"/>
    <lineage>
        <taxon>Bacteria</taxon>
        <taxon>Pseudomonadati</taxon>
        <taxon>Planctomycetota</taxon>
        <taxon>Planctomycetia</taxon>
        <taxon>Pirellulales</taxon>
        <taxon>Lacipirellulaceae</taxon>
        <taxon>Pseudobythopirellula</taxon>
    </lineage>
</organism>
<dbReference type="RefSeq" id="WP_146397345.1">
    <property type="nucleotide sequence ID" value="NZ_SJPQ01000001.1"/>
</dbReference>
<protein>
    <recommendedName>
        <fullName evidence="1">Hypervirulence associated protein TUDOR domain-containing protein</fullName>
    </recommendedName>
</protein>
<proteinExistence type="predicted"/>
<dbReference type="Proteomes" id="UP000315440">
    <property type="component" value="Unassembled WGS sequence"/>
</dbReference>
<gene>
    <name evidence="2" type="ORF">Mal64_08410</name>
</gene>
<evidence type="ECO:0000259" key="1">
    <source>
        <dbReference type="Pfam" id="PF11160"/>
    </source>
</evidence>
<dbReference type="AlphaFoldDB" id="A0A5C5ZSC6"/>
<dbReference type="InterPro" id="IPR021331">
    <property type="entry name" value="Hva1_TUDOR"/>
</dbReference>
<sequence length="72" mass="8256">MASVFEEGQRVKWKWGEGYGQGRVKSRFTKRVTRKIEGNEVTRDGSQDNPAYYVETEDGGKVLKLWSELESA</sequence>
<dbReference type="EMBL" id="SJPQ01000001">
    <property type="protein sequence ID" value="TWT90452.1"/>
    <property type="molecule type" value="Genomic_DNA"/>
</dbReference>
<accession>A0A5C5ZSC6</accession>